<dbReference type="Proteomes" id="UP000823749">
    <property type="component" value="Chromosome 4"/>
</dbReference>
<evidence type="ECO:0000313" key="1">
    <source>
        <dbReference type="EMBL" id="KAG5552775.1"/>
    </source>
</evidence>
<accession>A0AAV6KJK0</accession>
<comment type="caution">
    <text evidence="1">The sequence shown here is derived from an EMBL/GenBank/DDBJ whole genome shotgun (WGS) entry which is preliminary data.</text>
</comment>
<reference evidence="1" key="1">
    <citation type="submission" date="2020-08" db="EMBL/GenBank/DDBJ databases">
        <title>Plant Genome Project.</title>
        <authorList>
            <person name="Zhang R.-G."/>
        </authorList>
    </citation>
    <scope>NUCLEOTIDE SEQUENCE</scope>
    <source>
        <strain evidence="1">WSP0</strain>
        <tissue evidence="1">Leaf</tissue>
    </source>
</reference>
<evidence type="ECO:0000313" key="2">
    <source>
        <dbReference type="Proteomes" id="UP000823749"/>
    </source>
</evidence>
<name>A0AAV6KJK0_9ERIC</name>
<sequence length="96" mass="10587">MATSHTSLPMCFGCNFPDYPAVGGFVDVVLSISHDAKHARYDPERKCCFQPHQRHLSLSCDQLKASGYLSLSPATNRRPPVIYGLGPRLIQGLKQS</sequence>
<organism evidence="1 2">
    <name type="scientific">Rhododendron griersonianum</name>
    <dbReference type="NCBI Taxonomy" id="479676"/>
    <lineage>
        <taxon>Eukaryota</taxon>
        <taxon>Viridiplantae</taxon>
        <taxon>Streptophyta</taxon>
        <taxon>Embryophyta</taxon>
        <taxon>Tracheophyta</taxon>
        <taxon>Spermatophyta</taxon>
        <taxon>Magnoliopsida</taxon>
        <taxon>eudicotyledons</taxon>
        <taxon>Gunneridae</taxon>
        <taxon>Pentapetalae</taxon>
        <taxon>asterids</taxon>
        <taxon>Ericales</taxon>
        <taxon>Ericaceae</taxon>
        <taxon>Ericoideae</taxon>
        <taxon>Rhodoreae</taxon>
        <taxon>Rhododendron</taxon>
    </lineage>
</organism>
<keyword evidence="2" id="KW-1185">Reference proteome</keyword>
<gene>
    <name evidence="1" type="ORF">RHGRI_010766</name>
</gene>
<proteinExistence type="predicted"/>
<dbReference type="AlphaFoldDB" id="A0AAV6KJK0"/>
<dbReference type="EMBL" id="JACTNZ010000004">
    <property type="protein sequence ID" value="KAG5552775.1"/>
    <property type="molecule type" value="Genomic_DNA"/>
</dbReference>
<protein>
    <submittedName>
        <fullName evidence="1">Uncharacterized protein</fullName>
    </submittedName>
</protein>